<evidence type="ECO:0000256" key="1">
    <source>
        <dbReference type="SAM" id="MobiDB-lite"/>
    </source>
</evidence>
<dbReference type="AlphaFoldDB" id="A0A5C0B5X2"/>
<reference evidence="2 3" key="1">
    <citation type="submission" date="2019-08" db="EMBL/GenBank/DDBJ databases">
        <title>Amphibian skin-associated Pigmentiphaga: genome sequence and occurrence across geography and hosts.</title>
        <authorList>
            <person name="Bletz M.C."/>
            <person name="Bunk B."/>
            <person name="Sproeer C."/>
            <person name="Biwer P."/>
            <person name="Reiter S."/>
            <person name="Rabemananjara F.C.E."/>
            <person name="Schulz S."/>
            <person name="Overmann J."/>
            <person name="Vences M."/>
        </authorList>
    </citation>
    <scope>NUCLEOTIDE SEQUENCE [LARGE SCALE GENOMIC DNA]</scope>
    <source>
        <strain evidence="2 3">Mada1488</strain>
    </source>
</reference>
<name>A0A5C0B5X2_9BURK</name>
<feature type="region of interest" description="Disordered" evidence="1">
    <location>
        <begin position="17"/>
        <end position="61"/>
    </location>
</feature>
<feature type="compositionally biased region" description="Basic and acidic residues" evidence="1">
    <location>
        <begin position="37"/>
        <end position="53"/>
    </location>
</feature>
<protein>
    <submittedName>
        <fullName evidence="2">Uncharacterized protein</fullName>
    </submittedName>
</protein>
<evidence type="ECO:0000313" key="3">
    <source>
        <dbReference type="Proteomes" id="UP000325161"/>
    </source>
</evidence>
<dbReference type="EMBL" id="CP043046">
    <property type="protein sequence ID" value="QEI08261.1"/>
    <property type="molecule type" value="Genomic_DNA"/>
</dbReference>
<sequence length="195" mass="20568">MSIDRRIDLDNGFTQRFAPQTFEQAGTSLKSDTPPSDTDRKAFEDAMSAEHDAASAAAKPKANEALLAPPAPFALFGTARTDASGQAAVPSGLADVLSQSAEQLMINDQDGRREVRVELKDDVFPGVSVAVFENEGRLVAAFTCSDESSRERLAACAPALAKELAQSLSRATLVQVQTDDPDDPCLVEAGADASP</sequence>
<feature type="compositionally biased region" description="Polar residues" evidence="1">
    <location>
        <begin position="17"/>
        <end position="36"/>
    </location>
</feature>
<keyword evidence="3" id="KW-1185">Reference proteome</keyword>
<dbReference type="KEGG" id="pacr:FXN63_22295"/>
<organism evidence="2 3">
    <name type="scientific">Pigmentiphaga aceris</name>
    <dbReference type="NCBI Taxonomy" id="1940612"/>
    <lineage>
        <taxon>Bacteria</taxon>
        <taxon>Pseudomonadati</taxon>
        <taxon>Pseudomonadota</taxon>
        <taxon>Betaproteobacteria</taxon>
        <taxon>Burkholderiales</taxon>
        <taxon>Alcaligenaceae</taxon>
        <taxon>Pigmentiphaga</taxon>
    </lineage>
</organism>
<accession>A0A5C0B5X2</accession>
<dbReference type="OrthoDB" id="8655910at2"/>
<dbReference type="RefSeq" id="WP_148817667.1">
    <property type="nucleotide sequence ID" value="NZ_CP043046.1"/>
</dbReference>
<evidence type="ECO:0000313" key="2">
    <source>
        <dbReference type="EMBL" id="QEI08261.1"/>
    </source>
</evidence>
<gene>
    <name evidence="2" type="ORF">FXN63_22295</name>
</gene>
<proteinExistence type="predicted"/>
<dbReference type="Proteomes" id="UP000325161">
    <property type="component" value="Chromosome"/>
</dbReference>